<dbReference type="CDD" id="cd07438">
    <property type="entry name" value="PHP_HisPPase_AMP"/>
    <property type="match status" value="1"/>
</dbReference>
<dbReference type="STRING" id="1798543.A2898_03290"/>
<dbReference type="InterPro" id="IPR016195">
    <property type="entry name" value="Pol/histidinol_Pase-like"/>
</dbReference>
<accession>A0A1G2B3S1</accession>
<proteinExistence type="predicted"/>
<dbReference type="Gene3D" id="3.20.20.140">
    <property type="entry name" value="Metal-dependent hydrolases"/>
    <property type="match status" value="1"/>
</dbReference>
<dbReference type="GO" id="GO:0035312">
    <property type="term" value="F:5'-3' DNA exonuclease activity"/>
    <property type="evidence" value="ECO:0007669"/>
    <property type="project" value="TreeGrafter"/>
</dbReference>
<protein>
    <recommendedName>
        <fullName evidence="1">Polymerase/histidinol phosphatase N-terminal domain-containing protein</fullName>
    </recommendedName>
</protein>
<dbReference type="PANTHER" id="PTHR42924">
    <property type="entry name" value="EXONUCLEASE"/>
    <property type="match status" value="1"/>
</dbReference>
<dbReference type="SMART" id="SM00481">
    <property type="entry name" value="POLIIIAc"/>
    <property type="match status" value="1"/>
</dbReference>
<evidence type="ECO:0000313" key="3">
    <source>
        <dbReference type="Proteomes" id="UP000179164"/>
    </source>
</evidence>
<dbReference type="EMBL" id="MHKE01000014">
    <property type="protein sequence ID" value="OGY83289.1"/>
    <property type="molecule type" value="Genomic_DNA"/>
</dbReference>
<dbReference type="InterPro" id="IPR004013">
    <property type="entry name" value="PHP_dom"/>
</dbReference>
<reference evidence="2 3" key="1">
    <citation type="journal article" date="2016" name="Nat. Commun.">
        <title>Thousands of microbial genomes shed light on interconnected biogeochemical processes in an aquifer system.</title>
        <authorList>
            <person name="Anantharaman K."/>
            <person name="Brown C.T."/>
            <person name="Hug L.A."/>
            <person name="Sharon I."/>
            <person name="Castelle C.J."/>
            <person name="Probst A.J."/>
            <person name="Thomas B.C."/>
            <person name="Singh A."/>
            <person name="Wilkins M.J."/>
            <person name="Karaoz U."/>
            <person name="Brodie E.L."/>
            <person name="Williams K.H."/>
            <person name="Hubbard S.S."/>
            <person name="Banfield J.F."/>
        </authorList>
    </citation>
    <scope>NUCLEOTIDE SEQUENCE [LARGE SCALE GENOMIC DNA]</scope>
</reference>
<dbReference type="PANTHER" id="PTHR42924:SF3">
    <property type="entry name" value="POLYMERASE_HISTIDINOL PHOSPHATASE N-TERMINAL DOMAIN-CONTAINING PROTEIN"/>
    <property type="match status" value="1"/>
</dbReference>
<name>A0A1G2B3S1_9BACT</name>
<dbReference type="Proteomes" id="UP000179164">
    <property type="component" value="Unassembled WGS sequence"/>
</dbReference>
<evidence type="ECO:0000259" key="1">
    <source>
        <dbReference type="SMART" id="SM00481"/>
    </source>
</evidence>
<dbReference type="Gene3D" id="1.10.150.650">
    <property type="match status" value="1"/>
</dbReference>
<organism evidence="2 3">
    <name type="scientific">Candidatus Kerfeldbacteria bacterium RIFCSPLOWO2_01_FULL_48_11</name>
    <dbReference type="NCBI Taxonomy" id="1798543"/>
    <lineage>
        <taxon>Bacteria</taxon>
        <taxon>Candidatus Kerfeldiibacteriota</taxon>
    </lineage>
</organism>
<gene>
    <name evidence="2" type="ORF">A2898_03290</name>
</gene>
<dbReference type="SUPFAM" id="SSF89550">
    <property type="entry name" value="PHP domain-like"/>
    <property type="match status" value="1"/>
</dbReference>
<dbReference type="AlphaFoldDB" id="A0A1G2B3S1"/>
<sequence length="294" mass="32224">MAIDLHIHSTISDGEYTPEELVMMAKKAGLSAIAVCDHDTTEGARLAVAAGEKIGIVVIPAVEVSASLQGEVIHILGYGINLGHLELNQVLGTIVSYRYRRAESILANINQELIAAGRRAVNTQDILDLGKEKPITRADIAMYLLEKGYVKSRNEAFDLWLDKYNIPNKDFSVQEAIDVIHRAGGIAILAHPSSPSMSLNTISTKLEDHKAILQDLYRNELDGVEVYRFLQQIEDEKKYLEIVESIGLVATGGTDFHGPHYLGSAPTIGAKEIPDSVLDKVLTTIEMRRAKNPS</sequence>
<dbReference type="GO" id="GO:0004534">
    <property type="term" value="F:5'-3' RNA exonuclease activity"/>
    <property type="evidence" value="ECO:0007669"/>
    <property type="project" value="TreeGrafter"/>
</dbReference>
<evidence type="ECO:0000313" key="2">
    <source>
        <dbReference type="EMBL" id="OGY83289.1"/>
    </source>
</evidence>
<feature type="domain" description="Polymerase/histidinol phosphatase N-terminal" evidence="1">
    <location>
        <begin position="3"/>
        <end position="68"/>
    </location>
</feature>
<dbReference type="Pfam" id="PF02811">
    <property type="entry name" value="PHP"/>
    <property type="match status" value="1"/>
</dbReference>
<dbReference type="InterPro" id="IPR003141">
    <property type="entry name" value="Pol/His_phosphatase_N"/>
</dbReference>
<comment type="caution">
    <text evidence="2">The sequence shown here is derived from an EMBL/GenBank/DDBJ whole genome shotgun (WGS) entry which is preliminary data.</text>
</comment>
<dbReference type="InterPro" id="IPR052018">
    <property type="entry name" value="PHP_domain"/>
</dbReference>